<feature type="transmembrane region" description="Helical" evidence="5">
    <location>
        <begin position="49"/>
        <end position="66"/>
    </location>
</feature>
<name>A0ABT6F4Q2_9BACT</name>
<accession>A0ABT6F4Q2</accession>
<organism evidence="6 7">
    <name type="scientific">Paludisphaera mucosa</name>
    <dbReference type="NCBI Taxonomy" id="3030827"/>
    <lineage>
        <taxon>Bacteria</taxon>
        <taxon>Pseudomonadati</taxon>
        <taxon>Planctomycetota</taxon>
        <taxon>Planctomycetia</taxon>
        <taxon>Isosphaerales</taxon>
        <taxon>Isosphaeraceae</taxon>
        <taxon>Paludisphaera</taxon>
    </lineage>
</organism>
<keyword evidence="3 5" id="KW-1133">Transmembrane helix</keyword>
<evidence type="ECO:0000256" key="5">
    <source>
        <dbReference type="SAM" id="Phobius"/>
    </source>
</evidence>
<reference evidence="6 7" key="1">
    <citation type="submission" date="2023-03" db="EMBL/GenBank/DDBJ databases">
        <title>Paludisphaera mucosa sp. nov. a novel planctomycete from northern fen.</title>
        <authorList>
            <person name="Ivanova A."/>
        </authorList>
    </citation>
    <scope>NUCLEOTIDE SEQUENCE [LARGE SCALE GENOMIC DNA]</scope>
    <source>
        <strain evidence="6 7">Pla2</strain>
    </source>
</reference>
<feature type="transmembrane region" description="Helical" evidence="5">
    <location>
        <begin position="103"/>
        <end position="122"/>
    </location>
</feature>
<evidence type="ECO:0000313" key="6">
    <source>
        <dbReference type="EMBL" id="MDG3002380.1"/>
    </source>
</evidence>
<evidence type="ECO:0000256" key="4">
    <source>
        <dbReference type="ARBA" id="ARBA00023136"/>
    </source>
</evidence>
<keyword evidence="7" id="KW-1185">Reference proteome</keyword>
<keyword evidence="2 5" id="KW-0812">Transmembrane</keyword>
<feature type="transmembrane region" description="Helical" evidence="5">
    <location>
        <begin position="12"/>
        <end position="29"/>
    </location>
</feature>
<evidence type="ECO:0000313" key="7">
    <source>
        <dbReference type="Proteomes" id="UP001216907"/>
    </source>
</evidence>
<sequence length="145" mass="16117">MAVGAWKIAKVVAKTLFAALFIAGGVAHFVTPETYMKIMPDYLPYHRELVLLSGVFEVALGVLLLIPRTSRLAAWGLIALLVAVFPANVEMYRHAERFSIPPALLLLRLPLQGLLILWAYAYTRRSRVEGDRPRGASRSTDDGRN</sequence>
<dbReference type="RefSeq" id="WP_277858744.1">
    <property type="nucleotide sequence ID" value="NZ_JARRAG010000001.1"/>
</dbReference>
<dbReference type="InterPro" id="IPR032808">
    <property type="entry name" value="DoxX"/>
</dbReference>
<gene>
    <name evidence="6" type="ORF">PZE19_01140</name>
</gene>
<proteinExistence type="predicted"/>
<comment type="caution">
    <text evidence="6">The sequence shown here is derived from an EMBL/GenBank/DDBJ whole genome shotgun (WGS) entry which is preliminary data.</text>
</comment>
<protein>
    <submittedName>
        <fullName evidence="6">DoxX family protein</fullName>
    </submittedName>
</protein>
<comment type="subcellular location">
    <subcellularLocation>
        <location evidence="1">Membrane</location>
        <topology evidence="1">Multi-pass membrane protein</topology>
    </subcellularLocation>
</comment>
<dbReference type="PANTHER" id="PTHR36974">
    <property type="entry name" value="MEMBRANE PROTEIN-RELATED"/>
    <property type="match status" value="1"/>
</dbReference>
<evidence type="ECO:0000256" key="1">
    <source>
        <dbReference type="ARBA" id="ARBA00004141"/>
    </source>
</evidence>
<dbReference type="PANTHER" id="PTHR36974:SF1">
    <property type="entry name" value="DOXX FAMILY MEMBRANE PROTEIN"/>
    <property type="match status" value="1"/>
</dbReference>
<dbReference type="EMBL" id="JARRAG010000001">
    <property type="protein sequence ID" value="MDG3002380.1"/>
    <property type="molecule type" value="Genomic_DNA"/>
</dbReference>
<evidence type="ECO:0000256" key="2">
    <source>
        <dbReference type="ARBA" id="ARBA00022692"/>
    </source>
</evidence>
<dbReference type="Proteomes" id="UP001216907">
    <property type="component" value="Unassembled WGS sequence"/>
</dbReference>
<keyword evidence="4 5" id="KW-0472">Membrane</keyword>
<evidence type="ECO:0000256" key="3">
    <source>
        <dbReference type="ARBA" id="ARBA00022989"/>
    </source>
</evidence>
<dbReference type="Pfam" id="PF13564">
    <property type="entry name" value="DoxX_2"/>
    <property type="match status" value="1"/>
</dbReference>
<feature type="transmembrane region" description="Helical" evidence="5">
    <location>
        <begin position="73"/>
        <end position="91"/>
    </location>
</feature>